<evidence type="ECO:0000256" key="5">
    <source>
        <dbReference type="ARBA" id="ARBA00022519"/>
    </source>
</evidence>
<keyword evidence="7 13" id="KW-0812">Transmembrane</keyword>
<feature type="binding site" evidence="12">
    <location>
        <position position="235"/>
    </location>
    <ligand>
        <name>K(+)</name>
        <dbReference type="ChEBI" id="CHEBI:29103"/>
    </ligand>
</feature>
<comment type="similarity">
    <text evidence="2">Belongs to the TrkH potassium transport family.</text>
</comment>
<evidence type="ECO:0000256" key="1">
    <source>
        <dbReference type="ARBA" id="ARBA00004429"/>
    </source>
</evidence>
<dbReference type="PIRSF" id="PIRSF006247">
    <property type="entry name" value="TrkH"/>
    <property type="match status" value="1"/>
</dbReference>
<keyword evidence="10" id="KW-0406">Ion transport</keyword>
<dbReference type="GO" id="GO:0005886">
    <property type="term" value="C:plasma membrane"/>
    <property type="evidence" value="ECO:0007669"/>
    <property type="project" value="UniProtKB-SubCell"/>
</dbReference>
<evidence type="ECO:0000313" key="14">
    <source>
        <dbReference type="EMBL" id="QDT91191.1"/>
    </source>
</evidence>
<evidence type="ECO:0000256" key="2">
    <source>
        <dbReference type="ARBA" id="ARBA00009137"/>
    </source>
</evidence>
<gene>
    <name evidence="14" type="primary">trkH</name>
    <name evidence="14" type="ORF">Pan161_28460</name>
</gene>
<feature type="binding site" evidence="12">
    <location>
        <position position="124"/>
    </location>
    <ligand>
        <name>K(+)</name>
        <dbReference type="ChEBI" id="CHEBI:29103"/>
    </ligand>
</feature>
<evidence type="ECO:0000256" key="4">
    <source>
        <dbReference type="ARBA" id="ARBA00022475"/>
    </source>
</evidence>
<feature type="binding site" evidence="12">
    <location>
        <position position="469"/>
    </location>
    <ligand>
        <name>K(+)</name>
        <dbReference type="ChEBI" id="CHEBI:29103"/>
    </ligand>
</feature>
<keyword evidence="11 13" id="KW-0472">Membrane</keyword>
<dbReference type="KEGG" id="gax:Pan161_28460"/>
<feature type="binding site" evidence="12">
    <location>
        <position position="123"/>
    </location>
    <ligand>
        <name>K(+)</name>
        <dbReference type="ChEBI" id="CHEBI:29103"/>
    </ligand>
</feature>
<evidence type="ECO:0000256" key="3">
    <source>
        <dbReference type="ARBA" id="ARBA00022448"/>
    </source>
</evidence>
<dbReference type="Pfam" id="PF02386">
    <property type="entry name" value="TrkH"/>
    <property type="match status" value="1"/>
</dbReference>
<dbReference type="InterPro" id="IPR003445">
    <property type="entry name" value="Cat_transpt"/>
</dbReference>
<dbReference type="InterPro" id="IPR004772">
    <property type="entry name" value="TrkH"/>
</dbReference>
<organism evidence="14 15">
    <name type="scientific">Gimesia algae</name>
    <dbReference type="NCBI Taxonomy" id="2527971"/>
    <lineage>
        <taxon>Bacteria</taxon>
        <taxon>Pseudomonadati</taxon>
        <taxon>Planctomycetota</taxon>
        <taxon>Planctomycetia</taxon>
        <taxon>Planctomycetales</taxon>
        <taxon>Planctomycetaceae</taxon>
        <taxon>Gimesia</taxon>
    </lineage>
</organism>
<dbReference type="OrthoDB" id="9810952at2"/>
<evidence type="ECO:0000256" key="10">
    <source>
        <dbReference type="ARBA" id="ARBA00023065"/>
    </source>
</evidence>
<evidence type="ECO:0000256" key="6">
    <source>
        <dbReference type="ARBA" id="ARBA00022538"/>
    </source>
</evidence>
<dbReference type="AlphaFoldDB" id="A0A517VDV4"/>
<evidence type="ECO:0000256" key="8">
    <source>
        <dbReference type="ARBA" id="ARBA00022958"/>
    </source>
</evidence>
<evidence type="ECO:0000256" key="9">
    <source>
        <dbReference type="ARBA" id="ARBA00022989"/>
    </source>
</evidence>
<dbReference type="PANTHER" id="PTHR32024">
    <property type="entry name" value="TRK SYSTEM POTASSIUM UPTAKE PROTEIN TRKG-RELATED"/>
    <property type="match status" value="1"/>
</dbReference>
<dbReference type="GO" id="GO:0046872">
    <property type="term" value="F:metal ion binding"/>
    <property type="evidence" value="ECO:0007669"/>
    <property type="project" value="UniProtKB-KW"/>
</dbReference>
<evidence type="ECO:0000256" key="13">
    <source>
        <dbReference type="SAM" id="Phobius"/>
    </source>
</evidence>
<dbReference type="RefSeq" id="WP_145227862.1">
    <property type="nucleotide sequence ID" value="NZ_CP036343.1"/>
</dbReference>
<keyword evidence="6" id="KW-0633">Potassium transport</keyword>
<evidence type="ECO:0000256" key="11">
    <source>
        <dbReference type="ARBA" id="ARBA00023136"/>
    </source>
</evidence>
<comment type="subcellular location">
    <subcellularLocation>
        <location evidence="1">Cell inner membrane</location>
        <topology evidence="1">Multi-pass membrane protein</topology>
    </subcellularLocation>
</comment>
<evidence type="ECO:0000313" key="15">
    <source>
        <dbReference type="Proteomes" id="UP000316855"/>
    </source>
</evidence>
<feature type="transmembrane region" description="Helical" evidence="13">
    <location>
        <begin position="298"/>
        <end position="317"/>
    </location>
</feature>
<sequence length="520" mass="57149">MNWLLLCRLLGLVGMLVGASMVFSLPWAFPVFGEATEFETAGFWGICGAIACSLGSGSLLYLIGRKEHGTILRKEALAIVGLSWIYSGILGCLPFLFSGSMVAPDVPMTIPDALFESISGFTTTGASVLRELEDPALVPRSVLFWRSFTHCLGGMGIIVLFVAILSHLGAGGKALMKREVPGPTSEAVRPRVRESAIVMWVIYVAFTLVLALILWLEGMSVFDAFCHSFGSMATGGFSTHNASVGYFNSWLIEFTIAVFMVIAGTNFSLYFLSLKNLRSSKDHSWKHFFAPLRNDIEYRTYLIILASATIFLTYNLLSNQIYNNLPEALRYAGFQAVSIMTTTGYGTGDFDTWNESSKMLLLLLMFVGGCAGSTAGGIKVIRFVLFAKIIWLEIEKSFRPNVVRPVRVGSANIEQGVRNDVTVYFSLVLIIFIFSSLLLTAIEPNTEWRMNKPEKLIDCTSAVVATLNNIGPGVGELGPTENYADFTLSGKVLLTLLMLLGRLELFAILVLFVPSFWKNY</sequence>
<feature type="transmembrane region" description="Helical" evidence="13">
    <location>
        <begin position="492"/>
        <end position="517"/>
    </location>
</feature>
<feature type="transmembrane region" description="Helical" evidence="13">
    <location>
        <begin position="197"/>
        <end position="216"/>
    </location>
</feature>
<feature type="transmembrane region" description="Helical" evidence="13">
    <location>
        <begin position="76"/>
        <end position="97"/>
    </location>
</feature>
<feature type="binding site" evidence="12">
    <location>
        <position position="342"/>
    </location>
    <ligand>
        <name>K(+)</name>
        <dbReference type="ChEBI" id="CHEBI:29103"/>
    </ligand>
</feature>
<keyword evidence="9 13" id="KW-1133">Transmembrane helix</keyword>
<keyword evidence="5" id="KW-0997">Cell inner membrane</keyword>
<feature type="transmembrane region" description="Helical" evidence="13">
    <location>
        <begin position="147"/>
        <end position="168"/>
    </location>
</feature>
<protein>
    <submittedName>
        <fullName evidence="14">Trk system potassium uptake protein TrkH</fullName>
    </submittedName>
</protein>
<reference evidence="14 15" key="1">
    <citation type="submission" date="2019-02" db="EMBL/GenBank/DDBJ databases">
        <title>Deep-cultivation of Planctomycetes and their phenomic and genomic characterization uncovers novel biology.</title>
        <authorList>
            <person name="Wiegand S."/>
            <person name="Jogler M."/>
            <person name="Boedeker C."/>
            <person name="Pinto D."/>
            <person name="Vollmers J."/>
            <person name="Rivas-Marin E."/>
            <person name="Kohn T."/>
            <person name="Peeters S.H."/>
            <person name="Heuer A."/>
            <person name="Rast P."/>
            <person name="Oberbeckmann S."/>
            <person name="Bunk B."/>
            <person name="Jeske O."/>
            <person name="Meyerdierks A."/>
            <person name="Storesund J.E."/>
            <person name="Kallscheuer N."/>
            <person name="Luecker S."/>
            <person name="Lage O.M."/>
            <person name="Pohl T."/>
            <person name="Merkel B.J."/>
            <person name="Hornburger P."/>
            <person name="Mueller R.-W."/>
            <person name="Bruemmer F."/>
            <person name="Labrenz M."/>
            <person name="Spormann A.M."/>
            <person name="Op den Camp H."/>
            <person name="Overmann J."/>
            <person name="Amann R."/>
            <person name="Jetten M.S.M."/>
            <person name="Mascher T."/>
            <person name="Medema M.H."/>
            <person name="Devos D.P."/>
            <person name="Kaster A.-K."/>
            <person name="Ovreas L."/>
            <person name="Rohde M."/>
            <person name="Galperin M.Y."/>
            <person name="Jogler C."/>
        </authorList>
    </citation>
    <scope>NUCLEOTIDE SEQUENCE [LARGE SCALE GENOMIC DNA]</scope>
    <source>
        <strain evidence="14 15">Pan161</strain>
    </source>
</reference>
<keyword evidence="4" id="KW-1003">Cell membrane</keyword>
<feature type="transmembrane region" description="Helical" evidence="13">
    <location>
        <begin position="360"/>
        <end position="391"/>
    </location>
</feature>
<dbReference type="Proteomes" id="UP000316855">
    <property type="component" value="Chromosome"/>
</dbReference>
<feature type="transmembrane region" description="Helical" evidence="13">
    <location>
        <begin position="254"/>
        <end position="277"/>
    </location>
</feature>
<feature type="transmembrane region" description="Helical" evidence="13">
    <location>
        <begin position="43"/>
        <end position="64"/>
    </location>
</feature>
<evidence type="ECO:0000256" key="7">
    <source>
        <dbReference type="ARBA" id="ARBA00022692"/>
    </source>
</evidence>
<proteinExistence type="inferred from homology"/>
<feature type="binding site" evidence="12">
    <location>
        <position position="343"/>
    </location>
    <ligand>
        <name>K(+)</name>
        <dbReference type="ChEBI" id="CHEBI:29103"/>
    </ligand>
</feature>
<dbReference type="EMBL" id="CP036343">
    <property type="protein sequence ID" value="QDT91191.1"/>
    <property type="molecule type" value="Genomic_DNA"/>
</dbReference>
<dbReference type="PANTHER" id="PTHR32024:SF2">
    <property type="entry name" value="TRK SYSTEM POTASSIUM UPTAKE PROTEIN TRKG-RELATED"/>
    <property type="match status" value="1"/>
</dbReference>
<keyword evidence="8 12" id="KW-0630">Potassium</keyword>
<dbReference type="GO" id="GO:0015379">
    <property type="term" value="F:potassium:chloride symporter activity"/>
    <property type="evidence" value="ECO:0007669"/>
    <property type="project" value="InterPro"/>
</dbReference>
<keyword evidence="12" id="KW-0479">Metal-binding</keyword>
<feature type="transmembrane region" description="Helical" evidence="13">
    <location>
        <begin position="423"/>
        <end position="442"/>
    </location>
</feature>
<keyword evidence="3" id="KW-0813">Transport</keyword>
<keyword evidence="15" id="KW-1185">Reference proteome</keyword>
<name>A0A517VDV4_9PLAN</name>
<evidence type="ECO:0000256" key="12">
    <source>
        <dbReference type="PIRSR" id="PIRSR006247-1"/>
    </source>
</evidence>
<accession>A0A517VDV4</accession>